<organism evidence="1 2">
    <name type="scientific">Nicotiana tabacum</name>
    <name type="common">Common tobacco</name>
    <dbReference type="NCBI Taxonomy" id="4097"/>
    <lineage>
        <taxon>Eukaryota</taxon>
        <taxon>Viridiplantae</taxon>
        <taxon>Streptophyta</taxon>
        <taxon>Embryophyta</taxon>
        <taxon>Tracheophyta</taxon>
        <taxon>Spermatophyta</taxon>
        <taxon>Magnoliopsida</taxon>
        <taxon>eudicotyledons</taxon>
        <taxon>Gunneridae</taxon>
        <taxon>Pentapetalae</taxon>
        <taxon>asterids</taxon>
        <taxon>lamiids</taxon>
        <taxon>Solanales</taxon>
        <taxon>Solanaceae</taxon>
        <taxon>Nicotianoideae</taxon>
        <taxon>Nicotianeae</taxon>
        <taxon>Nicotiana</taxon>
    </lineage>
</organism>
<accession>A0AC58U566</accession>
<reference evidence="2" key="2">
    <citation type="submission" date="2025-08" db="UniProtKB">
        <authorList>
            <consortium name="RefSeq"/>
        </authorList>
    </citation>
    <scope>IDENTIFICATION</scope>
    <source>
        <tissue evidence="2">Leaf</tissue>
    </source>
</reference>
<dbReference type="Proteomes" id="UP000790787">
    <property type="component" value="Chromosome 3"/>
</dbReference>
<keyword evidence="1" id="KW-1185">Reference proteome</keyword>
<proteinExistence type="predicted"/>
<evidence type="ECO:0000313" key="2">
    <source>
        <dbReference type="RefSeq" id="XP_075104620.1"/>
    </source>
</evidence>
<name>A0AC58U566_TOBAC</name>
<sequence length="338" mass="38232">MVERQFNKKTRRVRLDNAWELGKGTQKSKFFQEQGIIHETSCVAIPQQNKIVEKKHRHLLEIAIGLLFQSNIPLQYWGEYVLTAIFLINKFPSKLLKGKTPYAILFGKELAYEVLTSYAQGQKGYKVMDKYTKIVFVSKDIKFHEDFFPFYSPHSNTYFTSYSNSTNHTHVPAMPPTYTPSSVPSTDSPSHNLLLDSSPHSSISDIASIPVSSPISLRVPRSSLHPETNLTPILEESYTPSYLPVQPISKNVIPTPPPPIRKSDRISQRPTYLKDYVCNAIILSDLTGSCFTRPTAPNVFFFRALSATKQHLVHSLSTIFEPNNYAQASIHPGWKAAM</sequence>
<evidence type="ECO:0000313" key="1">
    <source>
        <dbReference type="Proteomes" id="UP000790787"/>
    </source>
</evidence>
<reference evidence="1" key="1">
    <citation type="journal article" date="2014" name="Nat. Commun.">
        <title>The tobacco genome sequence and its comparison with those of tomato and potato.</title>
        <authorList>
            <person name="Sierro N."/>
            <person name="Battey J.N."/>
            <person name="Ouadi S."/>
            <person name="Bakaher N."/>
            <person name="Bovet L."/>
            <person name="Willig A."/>
            <person name="Goepfert S."/>
            <person name="Peitsch M.C."/>
            <person name="Ivanov N.V."/>
        </authorList>
    </citation>
    <scope>NUCLEOTIDE SEQUENCE [LARGE SCALE GENOMIC DNA]</scope>
</reference>
<protein>
    <submittedName>
        <fullName evidence="2">Uncharacterized protein LOC142178736</fullName>
    </submittedName>
</protein>
<gene>
    <name evidence="2" type="primary">LOC142178736</name>
</gene>
<dbReference type="RefSeq" id="XP_075104620.1">
    <property type="nucleotide sequence ID" value="XM_075248519.1"/>
</dbReference>